<comment type="caution">
    <text evidence="2">The sequence shown here is derived from an EMBL/GenBank/DDBJ whole genome shotgun (WGS) entry which is preliminary data.</text>
</comment>
<dbReference type="EMBL" id="VMTR01000513">
    <property type="protein sequence ID" value="TVT78810.1"/>
    <property type="molecule type" value="Genomic_DNA"/>
</dbReference>
<feature type="non-terminal residue" evidence="2">
    <location>
        <position position="69"/>
    </location>
</feature>
<reference evidence="2 3" key="1">
    <citation type="submission" date="2019-07" db="EMBL/GenBank/DDBJ databases">
        <title>Draft genome sequence of Haloferax volcanii SS0101, isolated from salt farm in Samut Sakhon, Thailand.</title>
        <authorList>
            <person name="Wanthongcharoen S."/>
            <person name="Yamprayoonswat W."/>
            <person name="Ruangsuj P."/>
            <person name="Thongpramul N."/>
            <person name="Jumpathong W."/>
            <person name="Sittihan S."/>
            <person name="Kanjanavas P."/>
            <person name="Yasawong M."/>
        </authorList>
    </citation>
    <scope>NUCLEOTIDE SEQUENCE [LARGE SCALE GENOMIC DNA]</scope>
    <source>
        <strain evidence="2 3">SS0101</strain>
    </source>
</reference>
<evidence type="ECO:0000313" key="2">
    <source>
        <dbReference type="EMBL" id="TVT78810.1"/>
    </source>
</evidence>
<proteinExistence type="predicted"/>
<organism evidence="2 3">
    <name type="scientific">Haloferax volcanii</name>
    <name type="common">Halobacterium volcanii</name>
    <dbReference type="NCBI Taxonomy" id="2246"/>
    <lineage>
        <taxon>Archaea</taxon>
        <taxon>Methanobacteriati</taxon>
        <taxon>Methanobacteriota</taxon>
        <taxon>Stenosarchaea group</taxon>
        <taxon>Halobacteria</taxon>
        <taxon>Halobacteriales</taxon>
        <taxon>Haloferacaceae</taxon>
        <taxon>Haloferax</taxon>
    </lineage>
</organism>
<dbReference type="AlphaFoldDB" id="A0A558EZL9"/>
<evidence type="ECO:0000256" key="1">
    <source>
        <dbReference type="SAM" id="MobiDB-lite"/>
    </source>
</evidence>
<name>A0A558EZL9_HALVO</name>
<accession>A0A558EZL9</accession>
<gene>
    <name evidence="2" type="ORF">FQA18_20380</name>
</gene>
<protein>
    <submittedName>
        <fullName evidence="2">DNA-binding protein</fullName>
    </submittedName>
</protein>
<dbReference type="Proteomes" id="UP000320212">
    <property type="component" value="Unassembled WGS sequence"/>
</dbReference>
<sequence length="69" mass="7580">MSSNNSNRKVVSVAEQAFEHADETTVDEDGFEVVDETPTFQATVQQEIQAKVDANHPDGIADTSDERID</sequence>
<dbReference type="GO" id="GO:0003677">
    <property type="term" value="F:DNA binding"/>
    <property type="evidence" value="ECO:0007669"/>
    <property type="project" value="UniProtKB-KW"/>
</dbReference>
<evidence type="ECO:0000313" key="3">
    <source>
        <dbReference type="Proteomes" id="UP000320212"/>
    </source>
</evidence>
<keyword evidence="2" id="KW-0238">DNA-binding</keyword>
<feature type="region of interest" description="Disordered" evidence="1">
    <location>
        <begin position="49"/>
        <end position="69"/>
    </location>
</feature>